<name>A0A9W6H9D1_9MICO</name>
<organism evidence="2 3">
    <name type="scientific">Leifsonia poae</name>
    <dbReference type="NCBI Taxonomy" id="110933"/>
    <lineage>
        <taxon>Bacteria</taxon>
        <taxon>Bacillati</taxon>
        <taxon>Actinomycetota</taxon>
        <taxon>Actinomycetes</taxon>
        <taxon>Micrococcales</taxon>
        <taxon>Microbacteriaceae</taxon>
        <taxon>Leifsonia</taxon>
    </lineage>
</organism>
<dbReference type="AlphaFoldDB" id="A0A9W6H9D1"/>
<evidence type="ECO:0000313" key="2">
    <source>
        <dbReference type="EMBL" id="GLJ76309.1"/>
    </source>
</evidence>
<keyword evidence="3" id="KW-1185">Reference proteome</keyword>
<sequence length="205" mass="21395">MTVFIDMTVSLDGVAAGPEVGLSHPLGIGGGRLHRWIGMGGDQDIDDPPARAGEPDGIDAAAAAAMFEGTGAFVMGRTMFDVGIDLWGPDGAFGVPAFVVTHRAEPVLVRGATTFTFVTEGLETAVHWARDAAQGRDVCIAGGPTLADAALRAGLVDELVLHVVPVLFGEGTRLFEDGPLHRVELMPLATTQTAAATHQRYAVLR</sequence>
<dbReference type="PANTHER" id="PTHR38011">
    <property type="entry name" value="DIHYDROFOLATE REDUCTASE FAMILY PROTEIN (AFU_ORTHOLOGUE AFUA_8G06820)"/>
    <property type="match status" value="1"/>
</dbReference>
<dbReference type="RefSeq" id="WP_271176967.1">
    <property type="nucleotide sequence ID" value="NZ_BAAAJO010000005.1"/>
</dbReference>
<dbReference type="GO" id="GO:0009231">
    <property type="term" value="P:riboflavin biosynthetic process"/>
    <property type="evidence" value="ECO:0007669"/>
    <property type="project" value="InterPro"/>
</dbReference>
<dbReference type="Proteomes" id="UP001142372">
    <property type="component" value="Unassembled WGS sequence"/>
</dbReference>
<dbReference type="EMBL" id="BSEN01000006">
    <property type="protein sequence ID" value="GLJ76309.1"/>
    <property type="molecule type" value="Genomic_DNA"/>
</dbReference>
<dbReference type="Gene3D" id="3.40.430.10">
    <property type="entry name" value="Dihydrofolate Reductase, subunit A"/>
    <property type="match status" value="1"/>
</dbReference>
<dbReference type="InterPro" id="IPR024072">
    <property type="entry name" value="DHFR-like_dom_sf"/>
</dbReference>
<gene>
    <name evidence="2" type="ORF">GCM10017584_18830</name>
</gene>
<dbReference type="InterPro" id="IPR050765">
    <property type="entry name" value="Riboflavin_Biosynth_HTPR"/>
</dbReference>
<evidence type="ECO:0000313" key="3">
    <source>
        <dbReference type="Proteomes" id="UP001142372"/>
    </source>
</evidence>
<protein>
    <submittedName>
        <fullName evidence="2">Deaminase reductase</fullName>
    </submittedName>
</protein>
<evidence type="ECO:0000259" key="1">
    <source>
        <dbReference type="Pfam" id="PF01872"/>
    </source>
</evidence>
<dbReference type="SUPFAM" id="SSF53597">
    <property type="entry name" value="Dihydrofolate reductase-like"/>
    <property type="match status" value="1"/>
</dbReference>
<comment type="caution">
    <text evidence="2">The sequence shown here is derived from an EMBL/GenBank/DDBJ whole genome shotgun (WGS) entry which is preliminary data.</text>
</comment>
<dbReference type="PANTHER" id="PTHR38011:SF12">
    <property type="entry name" value="BIFUNCTIONAL DEAMINASE-REDUCTASE DOMAIN PROTEIN"/>
    <property type="match status" value="1"/>
</dbReference>
<accession>A0A9W6H9D1</accession>
<proteinExistence type="predicted"/>
<dbReference type="Pfam" id="PF01872">
    <property type="entry name" value="RibD_C"/>
    <property type="match status" value="1"/>
</dbReference>
<dbReference type="InterPro" id="IPR002734">
    <property type="entry name" value="RibDG_C"/>
</dbReference>
<reference evidence="2" key="1">
    <citation type="journal article" date="2014" name="Int. J. Syst. Evol. Microbiol.">
        <title>Complete genome sequence of Corynebacterium casei LMG S-19264T (=DSM 44701T), isolated from a smear-ripened cheese.</title>
        <authorList>
            <consortium name="US DOE Joint Genome Institute (JGI-PGF)"/>
            <person name="Walter F."/>
            <person name="Albersmeier A."/>
            <person name="Kalinowski J."/>
            <person name="Ruckert C."/>
        </authorList>
    </citation>
    <scope>NUCLEOTIDE SEQUENCE</scope>
    <source>
        <strain evidence="2">VKM Ac-1401</strain>
    </source>
</reference>
<feature type="domain" description="Bacterial bifunctional deaminase-reductase C-terminal" evidence="1">
    <location>
        <begin position="2"/>
        <end position="186"/>
    </location>
</feature>
<dbReference type="GO" id="GO:0008703">
    <property type="term" value="F:5-amino-6-(5-phosphoribosylamino)uracil reductase activity"/>
    <property type="evidence" value="ECO:0007669"/>
    <property type="project" value="InterPro"/>
</dbReference>
<reference evidence="2" key="2">
    <citation type="submission" date="2023-01" db="EMBL/GenBank/DDBJ databases">
        <authorList>
            <person name="Sun Q."/>
            <person name="Evtushenko L."/>
        </authorList>
    </citation>
    <scope>NUCLEOTIDE SEQUENCE</scope>
    <source>
        <strain evidence="2">VKM Ac-1401</strain>
    </source>
</reference>